<evidence type="ECO:0000259" key="2">
    <source>
        <dbReference type="SMART" id="SM00862"/>
    </source>
</evidence>
<dbReference type="InterPro" id="IPR016032">
    <property type="entry name" value="Sig_transdc_resp-reg_C-effctor"/>
</dbReference>
<dbReference type="Gene3D" id="1.10.10.10">
    <property type="entry name" value="Winged helix-like DNA-binding domain superfamily/Winged helix DNA-binding domain"/>
    <property type="match status" value="1"/>
</dbReference>
<dbReference type="Proteomes" id="UP001305521">
    <property type="component" value="Chromosome"/>
</dbReference>
<keyword evidence="4" id="KW-1185">Reference proteome</keyword>
<dbReference type="EMBL" id="CP137852">
    <property type="protein sequence ID" value="WPB86473.1"/>
    <property type="molecule type" value="Genomic_DNA"/>
</dbReference>
<proteinExistence type="predicted"/>
<feature type="domain" description="OmpR/PhoB-type" evidence="2">
    <location>
        <begin position="212"/>
        <end position="299"/>
    </location>
</feature>
<evidence type="ECO:0000313" key="3">
    <source>
        <dbReference type="EMBL" id="WPB86473.1"/>
    </source>
</evidence>
<organism evidence="3 4">
    <name type="scientific">Sediminicoccus rosea</name>
    <dbReference type="NCBI Taxonomy" id="1225128"/>
    <lineage>
        <taxon>Bacteria</taxon>
        <taxon>Pseudomonadati</taxon>
        <taxon>Pseudomonadota</taxon>
        <taxon>Alphaproteobacteria</taxon>
        <taxon>Acetobacterales</taxon>
        <taxon>Roseomonadaceae</taxon>
        <taxon>Sediminicoccus</taxon>
    </lineage>
</organism>
<gene>
    <name evidence="3" type="ORF">R9Z33_06250</name>
</gene>
<reference evidence="3 4" key="1">
    <citation type="submission" date="2023-11" db="EMBL/GenBank/DDBJ databases">
        <title>Arctic aerobic anoxygenic photoheterotroph Sediminicoccus rosea KRV36 adapts its photosynthesis to long days of polar summer.</title>
        <authorList>
            <person name="Tomasch J."/>
            <person name="Kopejtka K."/>
            <person name="Bily T."/>
            <person name="Gardiner A.T."/>
            <person name="Gardian Z."/>
            <person name="Shivaramu S."/>
            <person name="Koblizek M."/>
            <person name="Engelhardt F."/>
            <person name="Kaftan D."/>
        </authorList>
    </citation>
    <scope>NUCLEOTIDE SEQUENCE [LARGE SCALE GENOMIC DNA]</scope>
    <source>
        <strain evidence="3 4">R-30</strain>
    </source>
</reference>
<accession>A0ABZ0PL50</accession>
<keyword evidence="1" id="KW-0238">DNA-binding</keyword>
<dbReference type="InterPro" id="IPR036388">
    <property type="entry name" value="WH-like_DNA-bd_sf"/>
</dbReference>
<dbReference type="SUPFAM" id="SSF46894">
    <property type="entry name" value="C-terminal effector domain of the bipartite response regulators"/>
    <property type="match status" value="1"/>
</dbReference>
<dbReference type="RefSeq" id="WP_318650446.1">
    <property type="nucleotide sequence ID" value="NZ_CP137852.1"/>
</dbReference>
<evidence type="ECO:0000256" key="1">
    <source>
        <dbReference type="ARBA" id="ARBA00023125"/>
    </source>
</evidence>
<dbReference type="SMART" id="SM00862">
    <property type="entry name" value="Trans_reg_C"/>
    <property type="match status" value="1"/>
</dbReference>
<name>A0ABZ0PL50_9PROT</name>
<protein>
    <recommendedName>
        <fullName evidence="2">OmpR/PhoB-type domain-containing protein</fullName>
    </recommendedName>
</protein>
<dbReference type="InterPro" id="IPR001867">
    <property type="entry name" value="OmpR/PhoB-type_DNA-bd"/>
</dbReference>
<sequence>MLLQQLDQHPIRAISAADVEPFGDAVAEYRRLQLLRFRRAPDDLDLSFVTVSEHGDAVIESGAHDGSRWLDVNFRAVGLQIRRSSQLAGPPLEKLSDKVIHLGQFADDPHRRVFYFVRLLTDANAIELAISLKGRAGSASPVILTPTARHLGLDVTRRITLEGVTIAAASELLDDEATLPLALVLAPVGMSAELPPDALEISEHGFTARYHRKMLKLEPRDFRVLLELAREAGTDGGFVPGEDLLTALAEGKVHDALPQGEQVTGSVSRLRNALGSAAGLERAAAQKLIQNDRKGGYRLAIEPGKIFLA</sequence>
<evidence type="ECO:0000313" key="4">
    <source>
        <dbReference type="Proteomes" id="UP001305521"/>
    </source>
</evidence>